<dbReference type="PANTHER" id="PTHR43313:SF1">
    <property type="entry name" value="3BETA-HYDROXYSTEROID DEHYDROGENASE DHS-16"/>
    <property type="match status" value="1"/>
</dbReference>
<dbReference type="Gene3D" id="3.40.50.720">
    <property type="entry name" value="NAD(P)-binding Rossmann-like Domain"/>
    <property type="match status" value="1"/>
</dbReference>
<dbReference type="PANTHER" id="PTHR43313">
    <property type="entry name" value="SHORT-CHAIN DEHYDROGENASE/REDUCTASE FAMILY 9C"/>
    <property type="match status" value="1"/>
</dbReference>
<protein>
    <recommendedName>
        <fullName evidence="3">NAD(P)-binding protein</fullName>
    </recommendedName>
</protein>
<dbReference type="GO" id="GO:0008202">
    <property type="term" value="P:steroid metabolic process"/>
    <property type="evidence" value="ECO:0007669"/>
    <property type="project" value="TreeGrafter"/>
</dbReference>
<feature type="non-terminal residue" evidence="1">
    <location>
        <position position="263"/>
    </location>
</feature>
<dbReference type="AlphaFoldDB" id="A0A9P6MKL8"/>
<proteinExistence type="predicted"/>
<reference evidence="1" key="1">
    <citation type="journal article" date="2020" name="Fungal Divers.">
        <title>Resolving the Mortierellaceae phylogeny through synthesis of multi-gene phylogenetics and phylogenomics.</title>
        <authorList>
            <person name="Vandepol N."/>
            <person name="Liber J."/>
            <person name="Desiro A."/>
            <person name="Na H."/>
            <person name="Kennedy M."/>
            <person name="Barry K."/>
            <person name="Grigoriev I.V."/>
            <person name="Miller A.N."/>
            <person name="O'Donnell K."/>
            <person name="Stajich J.E."/>
            <person name="Bonito G."/>
        </authorList>
    </citation>
    <scope>NUCLEOTIDE SEQUENCE</scope>
    <source>
        <strain evidence="1">MES-2147</strain>
    </source>
</reference>
<organism evidence="1 2">
    <name type="scientific">Modicella reniformis</name>
    <dbReference type="NCBI Taxonomy" id="1440133"/>
    <lineage>
        <taxon>Eukaryota</taxon>
        <taxon>Fungi</taxon>
        <taxon>Fungi incertae sedis</taxon>
        <taxon>Mucoromycota</taxon>
        <taxon>Mortierellomycotina</taxon>
        <taxon>Mortierellomycetes</taxon>
        <taxon>Mortierellales</taxon>
        <taxon>Mortierellaceae</taxon>
        <taxon>Modicella</taxon>
    </lineage>
</organism>
<dbReference type="Pfam" id="PF00106">
    <property type="entry name" value="adh_short"/>
    <property type="match status" value="1"/>
</dbReference>
<gene>
    <name evidence="1" type="ORF">BGZ65_009587</name>
</gene>
<evidence type="ECO:0000313" key="2">
    <source>
        <dbReference type="Proteomes" id="UP000749646"/>
    </source>
</evidence>
<dbReference type="InterPro" id="IPR036291">
    <property type="entry name" value="NAD(P)-bd_dom_sf"/>
</dbReference>
<evidence type="ECO:0008006" key="3">
    <source>
        <dbReference type="Google" id="ProtNLM"/>
    </source>
</evidence>
<dbReference type="OrthoDB" id="2102561at2759"/>
<sequence>CDTGFGAEITQNLYQHGDFTVYATWLTQEAVAKAIQIDVTNQDDVNRLHAQVEAECPQGVYCVLNNAALSVYMFATEDSFQKIMDVNFMGIILISKAMLPSLRTFARSRQCPHGKHLPRARLLTTTSVAGRSNPPGYGGYNVSKHDAESIMDTLRVELSPWEIDVSMLEPFYAKTPIVAGVHHVLDKVWKAAHPQVQKMYIVFLTENRLTMVKNFFARPSTDRAITLTAGHFDDAGLLTGLIQQFFRSIECELAIVVRPLSST</sequence>
<dbReference type="InterPro" id="IPR002347">
    <property type="entry name" value="SDR_fam"/>
</dbReference>
<accession>A0A9P6MKL8</accession>
<keyword evidence="2" id="KW-1185">Reference proteome</keyword>
<dbReference type="Proteomes" id="UP000749646">
    <property type="component" value="Unassembled WGS sequence"/>
</dbReference>
<dbReference type="SUPFAM" id="SSF51735">
    <property type="entry name" value="NAD(P)-binding Rossmann-fold domains"/>
    <property type="match status" value="1"/>
</dbReference>
<name>A0A9P6MKL8_9FUNG</name>
<dbReference type="GO" id="GO:0016491">
    <property type="term" value="F:oxidoreductase activity"/>
    <property type="evidence" value="ECO:0007669"/>
    <property type="project" value="TreeGrafter"/>
</dbReference>
<comment type="caution">
    <text evidence="1">The sequence shown here is derived from an EMBL/GenBank/DDBJ whole genome shotgun (WGS) entry which is preliminary data.</text>
</comment>
<dbReference type="EMBL" id="JAAAHW010000150">
    <property type="protein sequence ID" value="KAG0006018.1"/>
    <property type="molecule type" value="Genomic_DNA"/>
</dbReference>
<evidence type="ECO:0000313" key="1">
    <source>
        <dbReference type="EMBL" id="KAG0006018.1"/>
    </source>
</evidence>